<sequence length="326" mass="34245">MANFALEVTRLGFSALQAVSPGLAGKAAFRLFCRTPSPRPKGERAKAAHASGAARLADAERFTLKLAGGAKAHAYRLNGGARGKRKRFLVTHGWGSSTEYMAELVSMLSATGAEVVALDFPGHGRAGGHFLHMGLAVRSIAAAEERFGVFDAVIGHSFGGAALMVSAAGLLPAAAPVACGRLVLIGAPSEMRWLFVDFGRMIGLRPAAQAALENEVHRVTGRRLDEFDAGNTVGAISRPVLVIHAEDDKEVPPAHARRYDAAGESVRLFWANGFGHRRIVGAAPVLGAIAAFLEGGRGEDGASDESINKDAEIIPIFELPARRAAL</sequence>
<keyword evidence="2" id="KW-0378">Hydrolase</keyword>
<dbReference type="Gene3D" id="3.40.50.1820">
    <property type="entry name" value="alpha/beta hydrolase"/>
    <property type="match status" value="1"/>
</dbReference>
<dbReference type="OrthoDB" id="9785847at2"/>
<dbReference type="HOGENOM" id="CLU_072027_0_0_5"/>
<dbReference type="SUPFAM" id="SSF53474">
    <property type="entry name" value="alpha/beta-Hydrolases"/>
    <property type="match status" value="1"/>
</dbReference>
<dbReference type="Pfam" id="PF12697">
    <property type="entry name" value="Abhydrolase_6"/>
    <property type="match status" value="1"/>
</dbReference>
<dbReference type="AlphaFoldDB" id="A0A060HXI9"/>
<dbReference type="GO" id="GO:0046464">
    <property type="term" value="P:acylglycerol catabolic process"/>
    <property type="evidence" value="ECO:0007669"/>
    <property type="project" value="TreeGrafter"/>
</dbReference>
<dbReference type="InterPro" id="IPR000073">
    <property type="entry name" value="AB_hydrolase_1"/>
</dbReference>
<dbReference type="EMBL" id="CP006986">
    <property type="protein sequence ID" value="AIC27618.1"/>
    <property type="molecule type" value="Genomic_DNA"/>
</dbReference>
<dbReference type="PANTHER" id="PTHR43798">
    <property type="entry name" value="MONOACYLGLYCEROL LIPASE"/>
    <property type="match status" value="1"/>
</dbReference>
<organism evidence="2 3">
    <name type="scientific">Rhizobium etli bv. mimosae str. IE4771</name>
    <dbReference type="NCBI Taxonomy" id="1432050"/>
    <lineage>
        <taxon>Bacteria</taxon>
        <taxon>Pseudomonadati</taxon>
        <taxon>Pseudomonadota</taxon>
        <taxon>Alphaproteobacteria</taxon>
        <taxon>Hyphomicrobiales</taxon>
        <taxon>Rhizobiaceae</taxon>
        <taxon>Rhizobium/Agrobacterium group</taxon>
        <taxon>Rhizobium</taxon>
    </lineage>
</organism>
<protein>
    <submittedName>
        <fullName evidence="2">Alpha/beta hydrolase family protein</fullName>
    </submittedName>
</protein>
<evidence type="ECO:0000313" key="2">
    <source>
        <dbReference type="EMBL" id="AIC27618.1"/>
    </source>
</evidence>
<dbReference type="Proteomes" id="UP000027180">
    <property type="component" value="Chromosome"/>
</dbReference>
<dbReference type="RefSeq" id="WP_038689336.1">
    <property type="nucleotide sequence ID" value="NZ_CP006986.1"/>
</dbReference>
<dbReference type="KEGG" id="rei:IE4771_CH02518"/>
<dbReference type="InterPro" id="IPR050266">
    <property type="entry name" value="AB_hydrolase_sf"/>
</dbReference>
<evidence type="ECO:0000259" key="1">
    <source>
        <dbReference type="Pfam" id="PF12697"/>
    </source>
</evidence>
<feature type="domain" description="AB hydrolase-1" evidence="1">
    <location>
        <begin position="89"/>
        <end position="264"/>
    </location>
</feature>
<gene>
    <name evidence="2" type="ORF">IE4771_CH02518</name>
</gene>
<evidence type="ECO:0000313" key="3">
    <source>
        <dbReference type="Proteomes" id="UP000027180"/>
    </source>
</evidence>
<name>A0A060HXI9_RHIET</name>
<dbReference type="GO" id="GO:0047372">
    <property type="term" value="F:monoacylglycerol lipase activity"/>
    <property type="evidence" value="ECO:0007669"/>
    <property type="project" value="TreeGrafter"/>
</dbReference>
<dbReference type="GO" id="GO:0016020">
    <property type="term" value="C:membrane"/>
    <property type="evidence" value="ECO:0007669"/>
    <property type="project" value="TreeGrafter"/>
</dbReference>
<proteinExistence type="predicted"/>
<accession>A0A060HXI9</accession>
<dbReference type="PANTHER" id="PTHR43798:SF5">
    <property type="entry name" value="MONOACYLGLYCEROL LIPASE ABHD6"/>
    <property type="match status" value="1"/>
</dbReference>
<dbReference type="InterPro" id="IPR029058">
    <property type="entry name" value="AB_hydrolase_fold"/>
</dbReference>
<reference evidence="2 3" key="1">
    <citation type="submission" date="2013-12" db="EMBL/GenBank/DDBJ databases">
        <title>Complete genome sequence of Rhizobium etli bv. mimosae IE4771.</title>
        <authorList>
            <person name="Bustos P."/>
            <person name="Santamaria R.I."/>
            <person name="Lozano L."/>
            <person name="Ormeno-Orrillo E."/>
            <person name="Rogel M.A."/>
            <person name="Romero D."/>
            <person name="Cevallos M.A."/>
            <person name="Martinez-Romero E."/>
            <person name="Gonzalez V."/>
        </authorList>
    </citation>
    <scope>NUCLEOTIDE SEQUENCE [LARGE SCALE GENOMIC DNA]</scope>
    <source>
        <strain evidence="2 3">IE4771</strain>
    </source>
</reference>